<evidence type="ECO:0000256" key="1">
    <source>
        <dbReference type="SAM" id="MobiDB-lite"/>
    </source>
</evidence>
<protein>
    <submittedName>
        <fullName evidence="3">Predicted protein</fullName>
    </submittedName>
</protein>
<proteinExistence type="predicted"/>
<evidence type="ECO:0000313" key="3">
    <source>
        <dbReference type="EMBL" id="EDR03540.1"/>
    </source>
</evidence>
<feature type="transmembrane region" description="Helical" evidence="2">
    <location>
        <begin position="279"/>
        <end position="308"/>
    </location>
</feature>
<dbReference type="Proteomes" id="UP000001194">
    <property type="component" value="Unassembled WGS sequence"/>
</dbReference>
<keyword evidence="2" id="KW-1133">Transmembrane helix</keyword>
<accession>B0DP30</accession>
<dbReference type="RefSeq" id="XP_001885688.1">
    <property type="nucleotide sequence ID" value="XM_001885653.1"/>
</dbReference>
<keyword evidence="4" id="KW-1185">Reference proteome</keyword>
<reference evidence="3 4" key="1">
    <citation type="journal article" date="2008" name="Nature">
        <title>The genome of Laccaria bicolor provides insights into mycorrhizal symbiosis.</title>
        <authorList>
            <person name="Martin F."/>
            <person name="Aerts A."/>
            <person name="Ahren D."/>
            <person name="Brun A."/>
            <person name="Danchin E.G.J."/>
            <person name="Duchaussoy F."/>
            <person name="Gibon J."/>
            <person name="Kohler A."/>
            <person name="Lindquist E."/>
            <person name="Pereda V."/>
            <person name="Salamov A."/>
            <person name="Shapiro H.J."/>
            <person name="Wuyts J."/>
            <person name="Blaudez D."/>
            <person name="Buee M."/>
            <person name="Brokstein P."/>
            <person name="Canbaeck B."/>
            <person name="Cohen D."/>
            <person name="Courty P.E."/>
            <person name="Coutinho P.M."/>
            <person name="Delaruelle C."/>
            <person name="Detter J.C."/>
            <person name="Deveau A."/>
            <person name="DiFazio S."/>
            <person name="Duplessis S."/>
            <person name="Fraissinet-Tachet L."/>
            <person name="Lucic E."/>
            <person name="Frey-Klett P."/>
            <person name="Fourrey C."/>
            <person name="Feussner I."/>
            <person name="Gay G."/>
            <person name="Grimwood J."/>
            <person name="Hoegger P.J."/>
            <person name="Jain P."/>
            <person name="Kilaru S."/>
            <person name="Labbe J."/>
            <person name="Lin Y.C."/>
            <person name="Legue V."/>
            <person name="Le Tacon F."/>
            <person name="Marmeisse R."/>
            <person name="Melayah D."/>
            <person name="Montanini B."/>
            <person name="Muratet M."/>
            <person name="Nehls U."/>
            <person name="Niculita-Hirzel H."/>
            <person name="Oudot-Le Secq M.P."/>
            <person name="Peter M."/>
            <person name="Quesneville H."/>
            <person name="Rajashekar B."/>
            <person name="Reich M."/>
            <person name="Rouhier N."/>
            <person name="Schmutz J."/>
            <person name="Yin T."/>
            <person name="Chalot M."/>
            <person name="Henrissat B."/>
            <person name="Kuees U."/>
            <person name="Lucas S."/>
            <person name="Van de Peer Y."/>
            <person name="Podila G.K."/>
            <person name="Polle A."/>
            <person name="Pukkila P.J."/>
            <person name="Richardson P.M."/>
            <person name="Rouze P."/>
            <person name="Sanders I.R."/>
            <person name="Stajich J.E."/>
            <person name="Tunlid A."/>
            <person name="Tuskan G."/>
            <person name="Grigoriev I.V."/>
        </authorList>
    </citation>
    <scope>NUCLEOTIDE SEQUENCE [LARGE SCALE GENOMIC DNA]</scope>
    <source>
        <strain evidence="4">S238N-H82 / ATCC MYA-4686</strain>
    </source>
</reference>
<keyword evidence="2" id="KW-0472">Membrane</keyword>
<organism evidence="4">
    <name type="scientific">Laccaria bicolor (strain S238N-H82 / ATCC MYA-4686)</name>
    <name type="common">Bicoloured deceiver</name>
    <name type="synonym">Laccaria laccata var. bicolor</name>
    <dbReference type="NCBI Taxonomy" id="486041"/>
    <lineage>
        <taxon>Eukaryota</taxon>
        <taxon>Fungi</taxon>
        <taxon>Dikarya</taxon>
        <taxon>Basidiomycota</taxon>
        <taxon>Agaricomycotina</taxon>
        <taxon>Agaricomycetes</taxon>
        <taxon>Agaricomycetidae</taxon>
        <taxon>Agaricales</taxon>
        <taxon>Agaricineae</taxon>
        <taxon>Hydnangiaceae</taxon>
        <taxon>Laccaria</taxon>
    </lineage>
</organism>
<dbReference type="AlphaFoldDB" id="B0DP30"/>
<feature type="region of interest" description="Disordered" evidence="1">
    <location>
        <begin position="164"/>
        <end position="185"/>
    </location>
</feature>
<dbReference type="InParanoid" id="B0DP30"/>
<dbReference type="GeneID" id="6081410"/>
<dbReference type="EMBL" id="DS547123">
    <property type="protein sequence ID" value="EDR03540.1"/>
    <property type="molecule type" value="Genomic_DNA"/>
</dbReference>
<sequence>MTKTTNNVDTIQEVSAISPSYEITHSIVLQDRLVELTEMERNNSETTDDSPFTSALTTPVDQDVPINVYQGIHEALERDMDGSAVDSYFGSKAVGKGADIAQVSQQLEERRVVEVEIAPDAMLELVATTLVPEAMLAPQATLAPDTTPSSETSSQLVLEDITSRAPSPPSLYQEPGAMLGDSNEVRSGDLLPRAFSSGYISQDDTSSPYFSSPDIDTQPAATIYTLPNGPILVESLSTDSQNQLTVDDAYPTGLEPNIDPKVTPSSVLSDHYEPRYPDFVFHAVAMSAIRVIFFLPWCVAAGATLFLFPHHLELVIFETGFLEPSKGIYRFAHFAKCGMQYSMTFLASLLLFIYEYPNLGMVITGGLLALFFHAWQDFEVDRNVPLGHDDRQMIYILATSSWLTGDSVGIQKVEDQYYLSSATLKNREFDVFVEKDSDEE</sequence>
<feature type="transmembrane region" description="Helical" evidence="2">
    <location>
        <begin position="359"/>
        <end position="375"/>
    </location>
</feature>
<dbReference type="KEGG" id="lbc:LACBIDRAFT_331309"/>
<keyword evidence="2" id="KW-0812">Transmembrane</keyword>
<dbReference type="OrthoDB" id="2752889at2759"/>
<evidence type="ECO:0000256" key="2">
    <source>
        <dbReference type="SAM" id="Phobius"/>
    </source>
</evidence>
<dbReference type="HOGENOM" id="CLU_547532_0_0_1"/>
<name>B0DP30_LACBS</name>
<evidence type="ECO:0000313" key="4">
    <source>
        <dbReference type="Proteomes" id="UP000001194"/>
    </source>
</evidence>
<gene>
    <name evidence="3" type="ORF">LACBIDRAFT_331309</name>
</gene>